<dbReference type="Proteomes" id="UP001293593">
    <property type="component" value="Unassembled WGS sequence"/>
</dbReference>
<feature type="domain" description="Myb-like" evidence="9">
    <location>
        <begin position="57"/>
        <end position="107"/>
    </location>
</feature>
<feature type="region of interest" description="Disordered" evidence="8">
    <location>
        <begin position="108"/>
        <end position="138"/>
    </location>
</feature>
<dbReference type="InterPro" id="IPR001005">
    <property type="entry name" value="SANT/Myb"/>
</dbReference>
<evidence type="ECO:0000256" key="7">
    <source>
        <dbReference type="ARBA" id="ARBA00023242"/>
    </source>
</evidence>
<feature type="domain" description="Myb-like" evidence="9">
    <location>
        <begin position="4"/>
        <end position="56"/>
    </location>
</feature>
<evidence type="ECO:0000259" key="9">
    <source>
        <dbReference type="PROSITE" id="PS50090"/>
    </source>
</evidence>
<keyword evidence="4" id="KW-0238">DNA-binding</keyword>
<evidence type="ECO:0000256" key="5">
    <source>
        <dbReference type="ARBA" id="ARBA00023159"/>
    </source>
</evidence>
<comment type="subcellular location">
    <subcellularLocation>
        <location evidence="1">Nucleus</location>
    </subcellularLocation>
</comment>
<dbReference type="PANTHER" id="PTHR47999:SF24">
    <property type="entry name" value="TRANSCRIPTION FACTOR MYB90"/>
    <property type="match status" value="1"/>
</dbReference>
<evidence type="ECO:0000256" key="3">
    <source>
        <dbReference type="ARBA" id="ARBA00023015"/>
    </source>
</evidence>
<organism evidence="11 12">
    <name type="scientific">Acacia crassicarpa</name>
    <name type="common">northern wattle</name>
    <dbReference type="NCBI Taxonomy" id="499986"/>
    <lineage>
        <taxon>Eukaryota</taxon>
        <taxon>Viridiplantae</taxon>
        <taxon>Streptophyta</taxon>
        <taxon>Embryophyta</taxon>
        <taxon>Tracheophyta</taxon>
        <taxon>Spermatophyta</taxon>
        <taxon>Magnoliopsida</taxon>
        <taxon>eudicotyledons</taxon>
        <taxon>Gunneridae</taxon>
        <taxon>Pentapetalae</taxon>
        <taxon>rosids</taxon>
        <taxon>fabids</taxon>
        <taxon>Fabales</taxon>
        <taxon>Fabaceae</taxon>
        <taxon>Caesalpinioideae</taxon>
        <taxon>mimosoid clade</taxon>
        <taxon>Acacieae</taxon>
        <taxon>Acacia</taxon>
    </lineage>
</organism>
<comment type="caution">
    <text evidence="11">The sequence shown here is derived from an EMBL/GenBank/DDBJ whole genome shotgun (WGS) entry which is preliminary data.</text>
</comment>
<evidence type="ECO:0000313" key="12">
    <source>
        <dbReference type="Proteomes" id="UP001293593"/>
    </source>
</evidence>
<dbReference type="EMBL" id="JAWXYG010000005">
    <property type="protein sequence ID" value="KAK4271969.1"/>
    <property type="molecule type" value="Genomic_DNA"/>
</dbReference>
<gene>
    <name evidence="11" type="ORF">QN277_020583</name>
</gene>
<dbReference type="FunFam" id="1.10.10.60:FF:000218">
    <property type="entry name" value="Myb transcription factor"/>
    <property type="match status" value="1"/>
</dbReference>
<dbReference type="PROSITE" id="PS50090">
    <property type="entry name" value="MYB_LIKE"/>
    <property type="match status" value="2"/>
</dbReference>
<sequence length="266" mass="30725">MERSAGVRTGRWCKEEDDLLKACVQNYGEGKWHLVPERSGLKRCRKSCRLRWLSYLKPDIRRGGFSEDEIDMMIRLHRLLGNRWSVIAKMLPGRTANGVKNYWNTHMRKKGQRGLSDKEGEAEEKAEDQTTAIRSHTTTVIKPRALRLSRSSWSWCRNNNNNDDGAGCEVSGDKSTHSSGPHHDKEQNQQEVEEESMEWWKCLLFYDSDHNIIDKAGHHDHQQIGLSVSSSSTSKDQHGAFNQFWDQQLTWIDDFPLHTSLTDFLA</sequence>
<dbReference type="AlphaFoldDB" id="A0AAE1KDB3"/>
<evidence type="ECO:0000313" key="11">
    <source>
        <dbReference type="EMBL" id="KAK4271969.1"/>
    </source>
</evidence>
<feature type="compositionally biased region" description="Basic and acidic residues" evidence="8">
    <location>
        <begin position="171"/>
        <end position="188"/>
    </location>
</feature>
<feature type="domain" description="HTH myb-type" evidence="10">
    <location>
        <begin position="61"/>
        <end position="111"/>
    </location>
</feature>
<dbReference type="GO" id="GO:0080090">
    <property type="term" value="P:regulation of primary metabolic process"/>
    <property type="evidence" value="ECO:0007669"/>
    <property type="project" value="UniProtKB-ARBA"/>
</dbReference>
<proteinExistence type="predicted"/>
<evidence type="ECO:0000256" key="6">
    <source>
        <dbReference type="ARBA" id="ARBA00023163"/>
    </source>
</evidence>
<keyword evidence="2" id="KW-0677">Repeat</keyword>
<dbReference type="Gene3D" id="1.10.10.60">
    <property type="entry name" value="Homeodomain-like"/>
    <property type="match status" value="2"/>
</dbReference>
<feature type="region of interest" description="Disordered" evidence="8">
    <location>
        <begin position="164"/>
        <end position="192"/>
    </location>
</feature>
<dbReference type="InterPro" id="IPR009057">
    <property type="entry name" value="Homeodomain-like_sf"/>
</dbReference>
<dbReference type="InterPro" id="IPR015495">
    <property type="entry name" value="Myb_TF_plants"/>
</dbReference>
<keyword evidence="6" id="KW-0804">Transcription</keyword>
<protein>
    <submittedName>
        <fullName evidence="11">Uncharacterized protein</fullName>
    </submittedName>
</protein>
<evidence type="ECO:0000259" key="10">
    <source>
        <dbReference type="PROSITE" id="PS51294"/>
    </source>
</evidence>
<dbReference type="Pfam" id="PF00249">
    <property type="entry name" value="Myb_DNA-binding"/>
    <property type="match status" value="2"/>
</dbReference>
<evidence type="ECO:0000256" key="1">
    <source>
        <dbReference type="ARBA" id="ARBA00004123"/>
    </source>
</evidence>
<dbReference type="SMART" id="SM00717">
    <property type="entry name" value="SANT"/>
    <property type="match status" value="2"/>
</dbReference>
<evidence type="ECO:0000256" key="4">
    <source>
        <dbReference type="ARBA" id="ARBA00023125"/>
    </source>
</evidence>
<reference evidence="11" key="1">
    <citation type="submission" date="2023-10" db="EMBL/GenBank/DDBJ databases">
        <title>Chromosome-level genome of the transformable northern wattle, Acacia crassicarpa.</title>
        <authorList>
            <person name="Massaro I."/>
            <person name="Sinha N.R."/>
            <person name="Poethig S."/>
            <person name="Leichty A.R."/>
        </authorList>
    </citation>
    <scope>NUCLEOTIDE SEQUENCE</scope>
    <source>
        <strain evidence="11">Acra3RX</strain>
        <tissue evidence="11">Leaf</tissue>
    </source>
</reference>
<dbReference type="SUPFAM" id="SSF46689">
    <property type="entry name" value="Homeodomain-like"/>
    <property type="match status" value="1"/>
</dbReference>
<name>A0AAE1KDB3_9FABA</name>
<keyword evidence="12" id="KW-1185">Reference proteome</keyword>
<dbReference type="PANTHER" id="PTHR47999">
    <property type="entry name" value="TRANSCRIPTION FACTOR MYB8-RELATED-RELATED"/>
    <property type="match status" value="1"/>
</dbReference>
<keyword evidence="5" id="KW-0010">Activator</keyword>
<feature type="domain" description="HTH myb-type" evidence="10">
    <location>
        <begin position="4"/>
        <end position="60"/>
    </location>
</feature>
<evidence type="ECO:0000256" key="8">
    <source>
        <dbReference type="SAM" id="MobiDB-lite"/>
    </source>
</evidence>
<dbReference type="PROSITE" id="PS51294">
    <property type="entry name" value="HTH_MYB"/>
    <property type="match status" value="2"/>
</dbReference>
<evidence type="ECO:0000256" key="2">
    <source>
        <dbReference type="ARBA" id="ARBA00022737"/>
    </source>
</evidence>
<feature type="compositionally biased region" description="Polar residues" evidence="8">
    <location>
        <begin position="129"/>
        <end position="138"/>
    </location>
</feature>
<dbReference type="GO" id="GO:0003677">
    <property type="term" value="F:DNA binding"/>
    <property type="evidence" value="ECO:0007669"/>
    <property type="project" value="UniProtKB-KW"/>
</dbReference>
<dbReference type="InterPro" id="IPR017930">
    <property type="entry name" value="Myb_dom"/>
</dbReference>
<keyword evidence="7" id="KW-0539">Nucleus</keyword>
<accession>A0AAE1KDB3</accession>
<dbReference type="CDD" id="cd00167">
    <property type="entry name" value="SANT"/>
    <property type="match status" value="2"/>
</dbReference>
<dbReference type="GO" id="GO:0005634">
    <property type="term" value="C:nucleus"/>
    <property type="evidence" value="ECO:0007669"/>
    <property type="project" value="UniProtKB-SubCell"/>
</dbReference>
<keyword evidence="3" id="KW-0805">Transcription regulation</keyword>